<dbReference type="RefSeq" id="WP_190952894.1">
    <property type="nucleotide sequence ID" value="NZ_JACJTC010000054.1"/>
</dbReference>
<gene>
    <name evidence="1" type="ORF">H6G94_35480</name>
</gene>
<comment type="caution">
    <text evidence="1">The sequence shown here is derived from an EMBL/GenBank/DDBJ whole genome shotgun (WGS) entry which is preliminary data.</text>
</comment>
<proteinExistence type="predicted"/>
<sequence>MPTLTYVKGLPTPREELNSLGLTEFEMFLAAYSSVFHKAACETANRLLAVNSFHDSSWNTHLQKTYGISRRHASGVISFAQGAVNASKEHRKLHIKTLEGKLKSLNSWVIKSEKKLSNSASFYAKKNWHNSKTGCRFPLSCSLKFRNTNWNKLRFQIHNKKRWAYKLSQQIEHLKTAPIQTVIPRNQIFIVGSKDEKFGNQVCQWDGDIIKFRVPACLESKFGKQVITSLGNFDRNISRLPKDGAKTWHFFRKHNKWDAAVKFTPVPVNRVSRHSAYGCIGIDMNPGSIGWAYIDKDGNLKSHGQIPLQMGLPSGKQDAQIVHACLQLARLAHTFCCPIVCEKLDFSTKKEQLGERGRKYARMLSSWAYSRFYKLLDSILSNRGIYLMKVNPAYTSLIGLVKYARQYGLASDEAAALAIARRGMRLTENIPGSITAYLSVKDGKHVWSLWNQLNKLIKKSSIERHNFYAISNWESLVKQLSEESDKSKLRR</sequence>
<keyword evidence="2" id="KW-1185">Reference proteome</keyword>
<reference evidence="1 2" key="1">
    <citation type="journal article" date="2020" name="ISME J.">
        <title>Comparative genomics reveals insights into cyanobacterial evolution and habitat adaptation.</title>
        <authorList>
            <person name="Chen M.Y."/>
            <person name="Teng W.K."/>
            <person name="Zhao L."/>
            <person name="Hu C.X."/>
            <person name="Zhou Y.K."/>
            <person name="Han B.P."/>
            <person name="Song L.R."/>
            <person name="Shu W.S."/>
        </authorList>
    </citation>
    <scope>NUCLEOTIDE SEQUENCE [LARGE SCALE GENOMIC DNA]</scope>
    <source>
        <strain evidence="1 2">FACHB-252</strain>
    </source>
</reference>
<organism evidence="1 2">
    <name type="scientific">Nostoc punctiforme FACHB-252</name>
    <dbReference type="NCBI Taxonomy" id="1357509"/>
    <lineage>
        <taxon>Bacteria</taxon>
        <taxon>Bacillati</taxon>
        <taxon>Cyanobacteriota</taxon>
        <taxon>Cyanophyceae</taxon>
        <taxon>Nostocales</taxon>
        <taxon>Nostocaceae</taxon>
        <taxon>Nostoc</taxon>
    </lineage>
</organism>
<protein>
    <recommendedName>
        <fullName evidence="3">Transposase</fullName>
    </recommendedName>
</protein>
<dbReference type="Proteomes" id="UP000606396">
    <property type="component" value="Unassembled WGS sequence"/>
</dbReference>
<evidence type="ECO:0000313" key="2">
    <source>
        <dbReference type="Proteomes" id="UP000606396"/>
    </source>
</evidence>
<evidence type="ECO:0008006" key="3">
    <source>
        <dbReference type="Google" id="ProtNLM"/>
    </source>
</evidence>
<evidence type="ECO:0000313" key="1">
    <source>
        <dbReference type="EMBL" id="MBD2616466.1"/>
    </source>
</evidence>
<dbReference type="EMBL" id="JACJTC010000054">
    <property type="protein sequence ID" value="MBD2616466.1"/>
    <property type="molecule type" value="Genomic_DNA"/>
</dbReference>
<name>A0ABR8HKQ9_NOSPU</name>
<accession>A0ABR8HKQ9</accession>